<evidence type="ECO:0000313" key="2">
    <source>
        <dbReference type="EMBL" id="MCC8397531.1"/>
    </source>
</evidence>
<dbReference type="EMBL" id="JAJITD010000031">
    <property type="protein sequence ID" value="MCC8397531.1"/>
    <property type="molecule type" value="Genomic_DNA"/>
</dbReference>
<dbReference type="Pfam" id="PF02641">
    <property type="entry name" value="DUF190"/>
    <property type="match status" value="1"/>
</dbReference>
<dbReference type="Gene3D" id="3.30.70.120">
    <property type="match status" value="1"/>
</dbReference>
<protein>
    <submittedName>
        <fullName evidence="2">DUF190 domain-containing protein</fullName>
    </submittedName>
</protein>
<gene>
    <name evidence="2" type="ORF">LJ656_33825</name>
</gene>
<dbReference type="SUPFAM" id="SSF54913">
    <property type="entry name" value="GlnB-like"/>
    <property type="match status" value="1"/>
</dbReference>
<dbReference type="InterPro" id="IPR003793">
    <property type="entry name" value="UPF0166"/>
</dbReference>
<evidence type="ECO:0000313" key="3">
    <source>
        <dbReference type="Proteomes" id="UP001431019"/>
    </source>
</evidence>
<sequence length="119" mass="13455">MHGYQITFFTQQARSHHGKPLADWLVRLASELDLSGATVIPACEGVGRHHRIHSAHFFELADQPLSVVMVVTNDEARRLFERLRAERLQLFYVKTAAEFGVVGEDEPRDDADSVNIARD</sequence>
<keyword evidence="3" id="KW-1185">Reference proteome</keyword>
<proteinExistence type="inferred from homology"/>
<dbReference type="InterPro" id="IPR011322">
    <property type="entry name" value="N-reg_PII-like_a/b"/>
</dbReference>
<organism evidence="2 3">
    <name type="scientific">Paraburkholderia sejongensis</name>
    <dbReference type="NCBI Taxonomy" id="2886946"/>
    <lineage>
        <taxon>Bacteria</taxon>
        <taxon>Pseudomonadati</taxon>
        <taxon>Pseudomonadota</taxon>
        <taxon>Betaproteobacteria</taxon>
        <taxon>Burkholderiales</taxon>
        <taxon>Burkholderiaceae</taxon>
        <taxon>Paraburkholderia</taxon>
    </lineage>
</organism>
<name>A0ABS8K5V7_9BURK</name>
<reference evidence="2 3" key="1">
    <citation type="submission" date="2021-11" db="EMBL/GenBank/DDBJ databases">
        <authorList>
            <person name="Oh E.-T."/>
            <person name="Kim S.-B."/>
        </authorList>
    </citation>
    <scope>NUCLEOTIDE SEQUENCE [LARGE SCALE GENOMIC DNA]</scope>
    <source>
        <strain evidence="2 3">MMS20-SJTR3</strain>
    </source>
</reference>
<dbReference type="InterPro" id="IPR015867">
    <property type="entry name" value="N-reg_PII/ATP_PRibTrfase_C"/>
</dbReference>
<dbReference type="RefSeq" id="WP_230513785.1">
    <property type="nucleotide sequence ID" value="NZ_JAJITD010000031.1"/>
</dbReference>
<comment type="caution">
    <text evidence="2">The sequence shown here is derived from an EMBL/GenBank/DDBJ whole genome shotgun (WGS) entry which is preliminary data.</text>
</comment>
<dbReference type="Proteomes" id="UP001431019">
    <property type="component" value="Unassembled WGS sequence"/>
</dbReference>
<comment type="similarity">
    <text evidence="1">Belongs to the UPF0166 family.</text>
</comment>
<accession>A0ABS8K5V7</accession>
<evidence type="ECO:0000256" key="1">
    <source>
        <dbReference type="ARBA" id="ARBA00010554"/>
    </source>
</evidence>